<dbReference type="GO" id="GO:0004519">
    <property type="term" value="F:endonuclease activity"/>
    <property type="evidence" value="ECO:0007669"/>
    <property type="project" value="UniProtKB-KW"/>
</dbReference>
<reference evidence="2 3" key="1">
    <citation type="submission" date="2018-08" db="EMBL/GenBank/DDBJ databases">
        <title>Diversity &amp; Physiological Properties of Lignin-Decomposing Actinobacteria from Soil.</title>
        <authorList>
            <person name="Roh S.G."/>
            <person name="Kim S.B."/>
        </authorList>
    </citation>
    <scope>NUCLEOTIDE SEQUENCE [LARGE SCALE GENOMIC DNA]</scope>
    <source>
        <strain evidence="2 3">MMS17-GH009</strain>
    </source>
</reference>
<accession>A0A372ZXN9</accession>
<dbReference type="Gene3D" id="3.90.1570.10">
    <property type="entry name" value="tt1808, chain A"/>
    <property type="match status" value="1"/>
</dbReference>
<protein>
    <submittedName>
        <fullName evidence="2">Uma2 family endonuclease</fullName>
    </submittedName>
</protein>
<evidence type="ECO:0000313" key="2">
    <source>
        <dbReference type="EMBL" id="RGD60087.1"/>
    </source>
</evidence>
<dbReference type="Proteomes" id="UP000263377">
    <property type="component" value="Unassembled WGS sequence"/>
</dbReference>
<comment type="caution">
    <text evidence="2">The sequence shown here is derived from an EMBL/GenBank/DDBJ whole genome shotgun (WGS) entry which is preliminary data.</text>
</comment>
<dbReference type="CDD" id="cd06260">
    <property type="entry name" value="DUF820-like"/>
    <property type="match status" value="1"/>
</dbReference>
<keyword evidence="3" id="KW-1185">Reference proteome</keyword>
<organism evidence="2 3">
    <name type="scientific">Kitasatospora xanthocidica</name>
    <dbReference type="NCBI Taxonomy" id="83382"/>
    <lineage>
        <taxon>Bacteria</taxon>
        <taxon>Bacillati</taxon>
        <taxon>Actinomycetota</taxon>
        <taxon>Actinomycetes</taxon>
        <taxon>Kitasatosporales</taxon>
        <taxon>Streptomycetaceae</taxon>
        <taxon>Kitasatospora</taxon>
    </lineage>
</organism>
<keyword evidence="2" id="KW-0540">Nuclease</keyword>
<proteinExistence type="predicted"/>
<evidence type="ECO:0000313" key="3">
    <source>
        <dbReference type="Proteomes" id="UP000263377"/>
    </source>
</evidence>
<dbReference type="Pfam" id="PF05685">
    <property type="entry name" value="Uma2"/>
    <property type="match status" value="1"/>
</dbReference>
<sequence length="177" mass="19339">MSPVDILQSFLRLHVPQGCKIELFQAWEEIIVTPHQGGAHEDVVARFARTVAREAAGDLYVSTHKGLITPTGRFIPDATVAPVGRFRGQEPWSPPTGVALVLEITSTNPLKEREPKRLGYAAAGIPCYLLADRDEGRVTLFTEPENGDYTALVETGFGRTIDLPAPFSFALDTAPLR</sequence>
<dbReference type="PANTHER" id="PTHR35400">
    <property type="entry name" value="SLR1083 PROTEIN"/>
    <property type="match status" value="1"/>
</dbReference>
<dbReference type="PANTHER" id="PTHR35400:SF3">
    <property type="entry name" value="SLL1072 PROTEIN"/>
    <property type="match status" value="1"/>
</dbReference>
<feature type="domain" description="Putative restriction endonuclease" evidence="1">
    <location>
        <begin position="8"/>
        <end position="172"/>
    </location>
</feature>
<dbReference type="InterPro" id="IPR008538">
    <property type="entry name" value="Uma2"/>
</dbReference>
<keyword evidence="2" id="KW-0378">Hydrolase</keyword>
<dbReference type="EMBL" id="QVIG01000001">
    <property type="protein sequence ID" value="RGD60087.1"/>
    <property type="molecule type" value="Genomic_DNA"/>
</dbReference>
<dbReference type="InterPro" id="IPR011335">
    <property type="entry name" value="Restrct_endonuc-II-like"/>
</dbReference>
<evidence type="ECO:0000259" key="1">
    <source>
        <dbReference type="Pfam" id="PF05685"/>
    </source>
</evidence>
<name>A0A372ZXN9_9ACTN</name>
<dbReference type="AlphaFoldDB" id="A0A372ZXN9"/>
<gene>
    <name evidence="2" type="ORF">DR950_21910</name>
</gene>
<dbReference type="SUPFAM" id="SSF52980">
    <property type="entry name" value="Restriction endonuclease-like"/>
    <property type="match status" value="1"/>
</dbReference>
<keyword evidence="2" id="KW-0255">Endonuclease</keyword>
<dbReference type="InterPro" id="IPR012296">
    <property type="entry name" value="Nuclease_put_TT1808"/>
</dbReference>